<dbReference type="CDD" id="cd02440">
    <property type="entry name" value="AdoMet_MTases"/>
    <property type="match status" value="1"/>
</dbReference>
<dbReference type="GO" id="GO:0005737">
    <property type="term" value="C:cytoplasm"/>
    <property type="evidence" value="ECO:0000318"/>
    <property type="project" value="GO_Central"/>
</dbReference>
<dbReference type="Gene3D" id="3.40.50.150">
    <property type="entry name" value="Vaccinia Virus protein VP39"/>
    <property type="match status" value="1"/>
</dbReference>
<evidence type="ECO:0000256" key="1">
    <source>
        <dbReference type="ARBA" id="ARBA00022603"/>
    </source>
</evidence>
<keyword evidence="2" id="KW-0808">Transferase</keyword>
<dbReference type="Pfam" id="PF08241">
    <property type="entry name" value="Methyltransf_11"/>
    <property type="match status" value="1"/>
</dbReference>
<evidence type="ECO:0000313" key="5">
    <source>
        <dbReference type="Proteomes" id="UP000001542"/>
    </source>
</evidence>
<feature type="domain" description="Methyltransferase type 11" evidence="3">
    <location>
        <begin position="50"/>
        <end position="139"/>
    </location>
</feature>
<keyword evidence="1" id="KW-0489">Methyltransferase</keyword>
<dbReference type="OrthoDB" id="271595at2759"/>
<dbReference type="GO" id="GO:0000049">
    <property type="term" value="F:tRNA binding"/>
    <property type="evidence" value="ECO:0000318"/>
    <property type="project" value="GO_Central"/>
</dbReference>
<name>A2GIP8_TRIV3</name>
<dbReference type="SUPFAM" id="SSF53335">
    <property type="entry name" value="S-adenosyl-L-methionine-dependent methyltransferases"/>
    <property type="match status" value="1"/>
</dbReference>
<dbReference type="GO" id="GO:0005634">
    <property type="term" value="C:nucleus"/>
    <property type="evidence" value="ECO:0000318"/>
    <property type="project" value="GO_Central"/>
</dbReference>
<keyword evidence="5" id="KW-1185">Reference proteome</keyword>
<dbReference type="GO" id="GO:0106335">
    <property type="term" value="F:tRNA (5-carboxymethyluridine(34)-5-O)-methyltransferase activity"/>
    <property type="evidence" value="ECO:0000318"/>
    <property type="project" value="GO_Central"/>
</dbReference>
<organism evidence="4 5">
    <name type="scientific">Trichomonas vaginalis (strain ATCC PRA-98 / G3)</name>
    <dbReference type="NCBI Taxonomy" id="412133"/>
    <lineage>
        <taxon>Eukaryota</taxon>
        <taxon>Metamonada</taxon>
        <taxon>Parabasalia</taxon>
        <taxon>Trichomonadida</taxon>
        <taxon>Trichomonadidae</taxon>
        <taxon>Trichomonas</taxon>
    </lineage>
</organism>
<dbReference type="PANTHER" id="PTHR13069:SF21">
    <property type="entry name" value="ALKYLATED DNA REPAIR PROTEIN ALKB HOMOLOG 8"/>
    <property type="match status" value="1"/>
</dbReference>
<dbReference type="STRING" id="5722.A2GIP8"/>
<dbReference type="FunFam" id="3.40.50.150:FF:000195">
    <property type="entry name" value="Methyltransferase domain containing protein"/>
    <property type="match status" value="1"/>
</dbReference>
<dbReference type="KEGG" id="tva:4740601"/>
<gene>
    <name evidence="4" type="ORF">TVAG_031080</name>
</gene>
<dbReference type="AlphaFoldDB" id="A2GIP8"/>
<dbReference type="InterPro" id="IPR029063">
    <property type="entry name" value="SAM-dependent_MTases_sf"/>
</dbReference>
<evidence type="ECO:0000256" key="2">
    <source>
        <dbReference type="ARBA" id="ARBA00022679"/>
    </source>
</evidence>
<accession>A2GIP8</accession>
<sequence>MNFQDPKQYEEEFVNKVYDQIAPHFSHTRFCPWPSVQNWVNSLEPYSVILDIGCGNGRNLGINKSIYNIGTDYSFALCKIAKSRNFQIFRADGLKIPLRSGVFDHIIQIAVIHHFATENRRIQCLKEIARLLKINGTAYVTAWSTKQLKKTYTEQDQLVPWHVRKDFDKNEPEFERFYHLFVKGEFAILISQIPELELISEKWVGGNWEVELKRI</sequence>
<dbReference type="GO" id="GO:0008757">
    <property type="term" value="F:S-adenosylmethionine-dependent methyltransferase activity"/>
    <property type="evidence" value="ECO:0007669"/>
    <property type="project" value="InterPro"/>
</dbReference>
<reference evidence="4" key="2">
    <citation type="journal article" date="2007" name="Science">
        <title>Draft genome sequence of the sexually transmitted pathogen Trichomonas vaginalis.</title>
        <authorList>
            <person name="Carlton J.M."/>
            <person name="Hirt R.P."/>
            <person name="Silva J.C."/>
            <person name="Delcher A.L."/>
            <person name="Schatz M."/>
            <person name="Zhao Q."/>
            <person name="Wortman J.R."/>
            <person name="Bidwell S.L."/>
            <person name="Alsmark U.C.M."/>
            <person name="Besteiro S."/>
            <person name="Sicheritz-Ponten T."/>
            <person name="Noel C.J."/>
            <person name="Dacks J.B."/>
            <person name="Foster P.G."/>
            <person name="Simillion C."/>
            <person name="Van de Peer Y."/>
            <person name="Miranda-Saavedra D."/>
            <person name="Barton G.J."/>
            <person name="Westrop G.D."/>
            <person name="Mueller S."/>
            <person name="Dessi D."/>
            <person name="Fiori P.L."/>
            <person name="Ren Q."/>
            <person name="Paulsen I."/>
            <person name="Zhang H."/>
            <person name="Bastida-Corcuera F.D."/>
            <person name="Simoes-Barbosa A."/>
            <person name="Brown M.T."/>
            <person name="Hayes R.D."/>
            <person name="Mukherjee M."/>
            <person name="Okumura C.Y."/>
            <person name="Schneider R."/>
            <person name="Smith A.J."/>
            <person name="Vanacova S."/>
            <person name="Villalvazo M."/>
            <person name="Haas B.J."/>
            <person name="Pertea M."/>
            <person name="Feldblyum T.V."/>
            <person name="Utterback T.R."/>
            <person name="Shu C.L."/>
            <person name="Osoegawa K."/>
            <person name="de Jong P.J."/>
            <person name="Hrdy I."/>
            <person name="Horvathova L."/>
            <person name="Zubacova Z."/>
            <person name="Dolezal P."/>
            <person name="Malik S.B."/>
            <person name="Logsdon J.M. Jr."/>
            <person name="Henze K."/>
            <person name="Gupta A."/>
            <person name="Wang C.C."/>
            <person name="Dunne R.L."/>
            <person name="Upcroft J.A."/>
            <person name="Upcroft P."/>
            <person name="White O."/>
            <person name="Salzberg S.L."/>
            <person name="Tang P."/>
            <person name="Chiu C.-H."/>
            <person name="Lee Y.-S."/>
            <person name="Embley T.M."/>
            <person name="Coombs G.H."/>
            <person name="Mottram J.C."/>
            <person name="Tachezy J."/>
            <person name="Fraser-Liggett C.M."/>
            <person name="Johnson P.J."/>
        </authorList>
    </citation>
    <scope>NUCLEOTIDE SEQUENCE [LARGE SCALE GENOMIC DNA]</scope>
    <source>
        <strain evidence="4">G3</strain>
    </source>
</reference>
<evidence type="ECO:0000259" key="3">
    <source>
        <dbReference type="Pfam" id="PF08241"/>
    </source>
</evidence>
<evidence type="ECO:0000313" key="4">
    <source>
        <dbReference type="EMBL" id="EAX82968.1"/>
    </source>
</evidence>
<dbReference type="VEuPathDB" id="TrichDB:TVAGG3_0919850"/>
<dbReference type="GO" id="GO:0030488">
    <property type="term" value="P:tRNA methylation"/>
    <property type="evidence" value="ECO:0000318"/>
    <property type="project" value="GO_Central"/>
</dbReference>
<reference evidence="4" key="1">
    <citation type="submission" date="2006-10" db="EMBL/GenBank/DDBJ databases">
        <authorList>
            <person name="Amadeo P."/>
            <person name="Zhao Q."/>
            <person name="Wortman J."/>
            <person name="Fraser-Liggett C."/>
            <person name="Carlton J."/>
        </authorList>
    </citation>
    <scope>NUCLEOTIDE SEQUENCE</scope>
    <source>
        <strain evidence="4">G3</strain>
    </source>
</reference>
<dbReference type="InterPro" id="IPR051422">
    <property type="entry name" value="AlkB_tRNA_MeTrf/Diox"/>
</dbReference>
<dbReference type="SMR" id="A2GIP8"/>
<dbReference type="VEuPathDB" id="TrichDB:TVAG_031080"/>
<dbReference type="RefSeq" id="XP_001295898.1">
    <property type="nucleotide sequence ID" value="XM_001295897.1"/>
</dbReference>
<dbReference type="OMA" id="VHEVYQQ"/>
<dbReference type="EMBL" id="DS116252">
    <property type="protein sequence ID" value="EAX82968.1"/>
    <property type="molecule type" value="Genomic_DNA"/>
</dbReference>
<dbReference type="FunCoup" id="A2GIP8">
    <property type="interactions" value="426"/>
</dbReference>
<dbReference type="InParanoid" id="A2GIP8"/>
<dbReference type="GO" id="GO:0002098">
    <property type="term" value="P:tRNA wobble uridine modification"/>
    <property type="evidence" value="ECO:0000318"/>
    <property type="project" value="GO_Central"/>
</dbReference>
<dbReference type="eggNOG" id="KOG1331">
    <property type="taxonomic scope" value="Eukaryota"/>
</dbReference>
<dbReference type="Proteomes" id="UP000001542">
    <property type="component" value="Unassembled WGS sequence"/>
</dbReference>
<protein>
    <recommendedName>
        <fullName evidence="3">Methyltransferase type 11 domain-containing protein</fullName>
    </recommendedName>
</protein>
<dbReference type="PANTHER" id="PTHR13069">
    <property type="entry name" value="ALKYLATED DNA REPAIR PROTEIN ALKB HOMOLOG 8"/>
    <property type="match status" value="1"/>
</dbReference>
<proteinExistence type="predicted"/>
<dbReference type="InterPro" id="IPR013216">
    <property type="entry name" value="Methyltransf_11"/>
</dbReference>